<proteinExistence type="predicted"/>
<keyword evidence="8" id="KW-1185">Reference proteome</keyword>
<organism evidence="7 8">
    <name type="scientific">Mesorhizobium waimense</name>
    <dbReference type="NCBI Taxonomy" id="1300307"/>
    <lineage>
        <taxon>Bacteria</taxon>
        <taxon>Pseudomonadati</taxon>
        <taxon>Pseudomonadota</taxon>
        <taxon>Alphaproteobacteria</taxon>
        <taxon>Hyphomicrobiales</taxon>
        <taxon>Phyllobacteriaceae</taxon>
        <taxon>Mesorhizobium</taxon>
    </lineage>
</organism>
<evidence type="ECO:0000313" key="7">
    <source>
        <dbReference type="EMBL" id="RJT39188.1"/>
    </source>
</evidence>
<dbReference type="PROSITE" id="PS50035">
    <property type="entry name" value="PLD"/>
    <property type="match status" value="2"/>
</dbReference>
<dbReference type="SUPFAM" id="SSF56024">
    <property type="entry name" value="Phospholipase D/nuclease"/>
    <property type="match status" value="2"/>
</dbReference>
<sequence length="466" mass="52195">MDVSVSRIADDHIKAGKSGLLLVADNYDAFAVRVLAARSSVRTLDLMYYLWHDDHTGRLLLQEVIRAAERGVRVRMLLDDVNPRKSDSAYRALSNHPNIELKLFNPSGIRQRSIFRGVEVLLRLFALTRRMHNKAWIADDNIAIVGGRNVGDAYFDAAETNFRDLDVLLLGPAVQQTAEIFEAFWACEDAKPIESLGSVADNDHSDLFAGSDLETESKLLNGIGDRGSIAEFIAASNDVHWVERARVISDPPEKVRGWRRRSWLMKELRPIIQSARTRVEIASPYFIPGKRGSAILLDLVSNGVEVSVLTNSLAATDVAAVHGAYANYRKRLLRNGVRLFELQPFRRQPVISVFGSKGASLHTKAFTVDDSTGFVGSFNFDPRSVSLNSEMGVLFEDEQLVGELRQFFQTEISPETSYRLELKNNVLHWHGCDEGKVQDYTHEPEAGIFRRALAALVRHLPVESQL</sequence>
<dbReference type="Proteomes" id="UP000272706">
    <property type="component" value="Unassembled WGS sequence"/>
</dbReference>
<dbReference type="InterPro" id="IPR025202">
    <property type="entry name" value="PLD-like_dom"/>
</dbReference>
<dbReference type="PANTHER" id="PTHR21248">
    <property type="entry name" value="CARDIOLIPIN SYNTHASE"/>
    <property type="match status" value="1"/>
</dbReference>
<dbReference type="RefSeq" id="WP_120014580.1">
    <property type="nucleotide sequence ID" value="NZ_QZWZ01000009.1"/>
</dbReference>
<evidence type="ECO:0000256" key="1">
    <source>
        <dbReference type="ARBA" id="ARBA00003145"/>
    </source>
</evidence>
<evidence type="ECO:0000256" key="4">
    <source>
        <dbReference type="ARBA" id="ARBA00022525"/>
    </source>
</evidence>
<dbReference type="OrthoDB" id="9814092at2"/>
<accession>A0A3A5L280</accession>
<protein>
    <recommendedName>
        <fullName evidence="3">Phospholipase D</fullName>
    </recommendedName>
    <alternativeName>
        <fullName evidence="5">Choline phosphatase</fullName>
    </alternativeName>
</protein>
<dbReference type="AlphaFoldDB" id="A0A3A5L280"/>
<evidence type="ECO:0000256" key="2">
    <source>
        <dbReference type="ARBA" id="ARBA00004613"/>
    </source>
</evidence>
<keyword evidence="4" id="KW-0964">Secreted</keyword>
<comment type="subcellular location">
    <subcellularLocation>
        <location evidence="2">Secreted</location>
    </subcellularLocation>
</comment>
<dbReference type="CDD" id="cd09111">
    <property type="entry name" value="PLDc_ymdC_like_1"/>
    <property type="match status" value="1"/>
</dbReference>
<dbReference type="Pfam" id="PF13091">
    <property type="entry name" value="PLDc_2"/>
    <property type="match status" value="2"/>
</dbReference>
<reference evidence="7 8" key="1">
    <citation type="submission" date="2018-09" db="EMBL/GenBank/DDBJ databases">
        <title>Mesorhizobium carmichaelinearum sp. nov. isolated from Carmichaelinea spp. root nodules in New Zealand.</title>
        <authorList>
            <person name="De Meyer S.E."/>
        </authorList>
    </citation>
    <scope>NUCLEOTIDE SEQUENCE [LARGE SCALE GENOMIC DNA]</scope>
    <source>
        <strain evidence="7 8">ICMP19557</strain>
    </source>
</reference>
<evidence type="ECO:0000256" key="5">
    <source>
        <dbReference type="ARBA" id="ARBA00029594"/>
    </source>
</evidence>
<dbReference type="GO" id="GO:0030572">
    <property type="term" value="F:phosphatidyltransferase activity"/>
    <property type="evidence" value="ECO:0007669"/>
    <property type="project" value="UniProtKB-ARBA"/>
</dbReference>
<dbReference type="GO" id="GO:0005576">
    <property type="term" value="C:extracellular region"/>
    <property type="evidence" value="ECO:0007669"/>
    <property type="project" value="UniProtKB-SubCell"/>
</dbReference>
<name>A0A3A5L280_9HYPH</name>
<dbReference type="EMBL" id="QZWZ01000009">
    <property type="protein sequence ID" value="RJT39188.1"/>
    <property type="molecule type" value="Genomic_DNA"/>
</dbReference>
<dbReference type="SMART" id="SM00155">
    <property type="entry name" value="PLDc"/>
    <property type="match status" value="2"/>
</dbReference>
<dbReference type="CDD" id="cd09113">
    <property type="entry name" value="PLDc_ymdC_like_2"/>
    <property type="match status" value="1"/>
</dbReference>
<dbReference type="InterPro" id="IPR001736">
    <property type="entry name" value="PLipase_D/transphosphatidylase"/>
</dbReference>
<comment type="caution">
    <text evidence="7">The sequence shown here is derived from an EMBL/GenBank/DDBJ whole genome shotgun (WGS) entry which is preliminary data.</text>
</comment>
<comment type="function">
    <text evidence="1">Could be a virulence factor.</text>
</comment>
<evidence type="ECO:0000313" key="8">
    <source>
        <dbReference type="Proteomes" id="UP000272706"/>
    </source>
</evidence>
<dbReference type="PANTHER" id="PTHR21248:SF12">
    <property type="entry name" value="CARDIOLIPIN SYNTHASE C"/>
    <property type="match status" value="1"/>
</dbReference>
<feature type="domain" description="PLD phosphodiesterase" evidence="6">
    <location>
        <begin position="127"/>
        <end position="154"/>
    </location>
</feature>
<dbReference type="Gene3D" id="3.30.870.10">
    <property type="entry name" value="Endonuclease Chain A"/>
    <property type="match status" value="2"/>
</dbReference>
<dbReference type="GO" id="GO:0032049">
    <property type="term" value="P:cardiolipin biosynthetic process"/>
    <property type="evidence" value="ECO:0007669"/>
    <property type="project" value="UniProtKB-ARBA"/>
</dbReference>
<feature type="domain" description="PLD phosphodiesterase" evidence="6">
    <location>
        <begin position="357"/>
        <end position="384"/>
    </location>
</feature>
<evidence type="ECO:0000259" key="6">
    <source>
        <dbReference type="PROSITE" id="PS50035"/>
    </source>
</evidence>
<evidence type="ECO:0000256" key="3">
    <source>
        <dbReference type="ARBA" id="ARBA00018392"/>
    </source>
</evidence>
<gene>
    <name evidence="7" type="ORF">D3227_13325</name>
</gene>